<name>A0ABN4BLB8_9MOLU</name>
<organism evidence="1 2">
    <name type="scientific">Mycoplasma ovis str. Michigan</name>
    <dbReference type="NCBI Taxonomy" id="1415773"/>
    <lineage>
        <taxon>Bacteria</taxon>
        <taxon>Bacillati</taxon>
        <taxon>Mycoplasmatota</taxon>
        <taxon>Mollicutes</taxon>
        <taxon>Mycoplasmataceae</taxon>
        <taxon>Mycoplasma</taxon>
    </lineage>
</organism>
<reference evidence="1 2" key="1">
    <citation type="journal article" date="2014" name="Genome Announc.">
        <title>Complete Genome Sequence of Mycoplasma ovis Strain Michigan, a Hemoplasma of Sheep with Two Distinct 16S rRNA Genes.</title>
        <authorList>
            <person name="Deshuillers P.L."/>
            <person name="Santos A.P."/>
            <person name="do Nascimento N.C."/>
            <person name="Hampel J.A."/>
            <person name="Bergin I.L."/>
            <person name="Dyson M.C."/>
            <person name="Messick J.B."/>
        </authorList>
    </citation>
    <scope>NUCLEOTIDE SEQUENCE [LARGE SCALE GENOMIC DNA]</scope>
    <source>
        <strain evidence="1 2">Michigan</strain>
    </source>
</reference>
<dbReference type="EMBL" id="CP006935">
    <property type="protein sequence ID" value="AHC40181.1"/>
    <property type="molecule type" value="Genomic_DNA"/>
</dbReference>
<protein>
    <submittedName>
        <fullName evidence="1">Uncharacterized protein</fullName>
    </submittedName>
</protein>
<gene>
    <name evidence="1" type="ORF">OVS_01115</name>
</gene>
<sequence length="48" mass="5529">MENISSLLTIAEIPFSSTSLKESPCISSFSRWFLEFLIVLAKFFQKQN</sequence>
<evidence type="ECO:0000313" key="1">
    <source>
        <dbReference type="EMBL" id="AHC40181.1"/>
    </source>
</evidence>
<proteinExistence type="predicted"/>
<dbReference type="Proteomes" id="UP000018745">
    <property type="component" value="Chromosome"/>
</dbReference>
<keyword evidence="2" id="KW-1185">Reference proteome</keyword>
<accession>A0ABN4BLB8</accession>
<evidence type="ECO:0000313" key="2">
    <source>
        <dbReference type="Proteomes" id="UP000018745"/>
    </source>
</evidence>